<sequence length="236" mass="25484">METSLGGLAMRALIQAYAAAAGRNGPAVTTLDVAAWIAAQDRALMRGASWNNVRNFAIAPSHVPDAAEPSSGPFHPEVPAILRDVEWRARRLPWAHGRPGWTPAVRVVITVALESAGVPFAGPAHLMRAMLEMPHCSGTSFLFPYENGQADGLRRFFCSPALSRSDDPHPAVDHVRLMLALGRRPLLDKLIHKTATGTGHLLLALLESEAAVFVPDTATLRERVTEDLRTVPAAWS</sequence>
<dbReference type="EMBL" id="JAMYJR010000032">
    <property type="protein sequence ID" value="MCO8274723.1"/>
    <property type="molecule type" value="Genomic_DNA"/>
</dbReference>
<organism evidence="1 2">
    <name type="scientific">Paractinoplanes aksuensis</name>
    <dbReference type="NCBI Taxonomy" id="2939490"/>
    <lineage>
        <taxon>Bacteria</taxon>
        <taxon>Bacillati</taxon>
        <taxon>Actinomycetota</taxon>
        <taxon>Actinomycetes</taxon>
        <taxon>Micromonosporales</taxon>
        <taxon>Micromonosporaceae</taxon>
        <taxon>Paractinoplanes</taxon>
    </lineage>
</organism>
<name>A0ABT1DVX9_9ACTN</name>
<keyword evidence="2" id="KW-1185">Reference proteome</keyword>
<evidence type="ECO:0000313" key="1">
    <source>
        <dbReference type="EMBL" id="MCO8274723.1"/>
    </source>
</evidence>
<dbReference type="RefSeq" id="WP_253240789.1">
    <property type="nucleotide sequence ID" value="NZ_JAMYJR010000032.1"/>
</dbReference>
<protein>
    <submittedName>
        <fullName evidence="1">Uncharacterized protein</fullName>
    </submittedName>
</protein>
<accession>A0ABT1DVX9</accession>
<gene>
    <name evidence="1" type="ORF">M1L60_29415</name>
</gene>
<reference evidence="1 2" key="1">
    <citation type="submission" date="2022-06" db="EMBL/GenBank/DDBJ databases">
        <title>New Species of the Genus Actinoplanes, ActinopZanes ferrugineus.</title>
        <authorList>
            <person name="Ding P."/>
        </authorList>
    </citation>
    <scope>NUCLEOTIDE SEQUENCE [LARGE SCALE GENOMIC DNA]</scope>
    <source>
        <strain evidence="1 2">TRM88003</strain>
    </source>
</reference>
<dbReference type="Proteomes" id="UP001523369">
    <property type="component" value="Unassembled WGS sequence"/>
</dbReference>
<proteinExistence type="predicted"/>
<comment type="caution">
    <text evidence="1">The sequence shown here is derived from an EMBL/GenBank/DDBJ whole genome shotgun (WGS) entry which is preliminary data.</text>
</comment>
<evidence type="ECO:0000313" key="2">
    <source>
        <dbReference type="Proteomes" id="UP001523369"/>
    </source>
</evidence>